<gene>
    <name evidence="2" type="ORF">ACFO3M_17875</name>
</gene>
<organism evidence="2 3">
    <name type="scientific">Geodermatophilus arenarius</name>
    <dbReference type="NCBI Taxonomy" id="1137990"/>
    <lineage>
        <taxon>Bacteria</taxon>
        <taxon>Bacillati</taxon>
        <taxon>Actinomycetota</taxon>
        <taxon>Actinomycetes</taxon>
        <taxon>Geodermatophilales</taxon>
        <taxon>Geodermatophilaceae</taxon>
        <taxon>Geodermatophilus</taxon>
    </lineage>
</organism>
<feature type="domain" description="AB hydrolase-1" evidence="1">
    <location>
        <begin position="32"/>
        <end position="254"/>
    </location>
</feature>
<protein>
    <submittedName>
        <fullName evidence="2">Alpha/beta fold hydrolase</fullName>
    </submittedName>
</protein>
<dbReference type="SUPFAM" id="SSF53474">
    <property type="entry name" value="alpha/beta-Hydrolases"/>
    <property type="match status" value="1"/>
</dbReference>
<comment type="caution">
    <text evidence="2">The sequence shown here is derived from an EMBL/GenBank/DDBJ whole genome shotgun (WGS) entry which is preliminary data.</text>
</comment>
<keyword evidence="3" id="KW-1185">Reference proteome</keyword>
<dbReference type="InterPro" id="IPR050266">
    <property type="entry name" value="AB_hydrolase_sf"/>
</dbReference>
<dbReference type="EMBL" id="JBHSGR010000021">
    <property type="protein sequence ID" value="MFC4695274.1"/>
    <property type="molecule type" value="Genomic_DNA"/>
</dbReference>
<accession>A0ABV9LM98</accession>
<dbReference type="Gene3D" id="3.40.50.1820">
    <property type="entry name" value="alpha/beta hydrolase"/>
    <property type="match status" value="1"/>
</dbReference>
<dbReference type="InterPro" id="IPR000073">
    <property type="entry name" value="AB_hydrolase_1"/>
</dbReference>
<dbReference type="RefSeq" id="WP_387991859.1">
    <property type="nucleotide sequence ID" value="NZ_JBHSGR010000021.1"/>
</dbReference>
<dbReference type="PANTHER" id="PTHR43798:SF33">
    <property type="entry name" value="HYDROLASE, PUTATIVE (AFU_ORTHOLOGUE AFUA_2G14860)-RELATED"/>
    <property type="match status" value="1"/>
</dbReference>
<dbReference type="Proteomes" id="UP001596025">
    <property type="component" value="Unassembled WGS sequence"/>
</dbReference>
<sequence length="291" mass="31362">MSGTTQTLRPRTVTLPGGLRLETVEQGDPGGPVVVLVHGWPDSWFSWSRVLAHLDPRLHVVAYSQRGFGGSDHPRAGYAVDRLAEDLVALCEVLGIGRAHLVGHSHGSFVVRRAAEEHPGLVDRMVLVDSADRVGGRLAAEVRAAIADLPDDVPEGFVREFAASAVYRPVEPAFFDALVAEGRRAPGWVYRDAWEEMVAVDDRDRLGAVTAPTLLVWGDRDALFDRGQQDRLLAALPDARLRIHEGTGHCPNWECPRALAADLDAFLLPGRRDTRAASPGGAGGSGRSGGR</sequence>
<keyword evidence="2" id="KW-0378">Hydrolase</keyword>
<dbReference type="GO" id="GO:0016787">
    <property type="term" value="F:hydrolase activity"/>
    <property type="evidence" value="ECO:0007669"/>
    <property type="project" value="UniProtKB-KW"/>
</dbReference>
<proteinExistence type="predicted"/>
<dbReference type="InterPro" id="IPR029058">
    <property type="entry name" value="AB_hydrolase_fold"/>
</dbReference>
<reference evidence="3" key="1">
    <citation type="journal article" date="2019" name="Int. J. Syst. Evol. Microbiol.">
        <title>The Global Catalogue of Microorganisms (GCM) 10K type strain sequencing project: providing services to taxonomists for standard genome sequencing and annotation.</title>
        <authorList>
            <consortium name="The Broad Institute Genomics Platform"/>
            <consortium name="The Broad Institute Genome Sequencing Center for Infectious Disease"/>
            <person name="Wu L."/>
            <person name="Ma J."/>
        </authorList>
    </citation>
    <scope>NUCLEOTIDE SEQUENCE [LARGE SCALE GENOMIC DNA]</scope>
    <source>
        <strain evidence="3">CCUG 62763</strain>
    </source>
</reference>
<evidence type="ECO:0000313" key="3">
    <source>
        <dbReference type="Proteomes" id="UP001596025"/>
    </source>
</evidence>
<evidence type="ECO:0000313" key="2">
    <source>
        <dbReference type="EMBL" id="MFC4695274.1"/>
    </source>
</evidence>
<evidence type="ECO:0000259" key="1">
    <source>
        <dbReference type="Pfam" id="PF00561"/>
    </source>
</evidence>
<dbReference type="PANTHER" id="PTHR43798">
    <property type="entry name" value="MONOACYLGLYCEROL LIPASE"/>
    <property type="match status" value="1"/>
</dbReference>
<dbReference type="Pfam" id="PF00561">
    <property type="entry name" value="Abhydrolase_1"/>
    <property type="match status" value="1"/>
</dbReference>
<dbReference type="PRINTS" id="PR00111">
    <property type="entry name" value="ABHYDROLASE"/>
</dbReference>
<name>A0ABV9LM98_9ACTN</name>